<dbReference type="Proteomes" id="UP001348098">
    <property type="component" value="Unassembled WGS sequence"/>
</dbReference>
<evidence type="ECO:0000259" key="3">
    <source>
        <dbReference type="PROSITE" id="PS50977"/>
    </source>
</evidence>
<comment type="caution">
    <text evidence="4">The sequence shown here is derived from an EMBL/GenBank/DDBJ whole genome shotgun (WGS) entry which is preliminary data.</text>
</comment>
<evidence type="ECO:0000313" key="4">
    <source>
        <dbReference type="EMBL" id="MEB3509993.1"/>
    </source>
</evidence>
<name>A0ABU6ARM7_9NOCA</name>
<dbReference type="PANTHER" id="PTHR30055:SF153">
    <property type="entry name" value="HTH-TYPE TRANSCRIPTIONAL REPRESSOR RV3405C"/>
    <property type="match status" value="1"/>
</dbReference>
<dbReference type="Gene3D" id="1.10.357.10">
    <property type="entry name" value="Tetracycline Repressor, domain 2"/>
    <property type="match status" value="1"/>
</dbReference>
<dbReference type="PANTHER" id="PTHR30055">
    <property type="entry name" value="HTH-TYPE TRANSCRIPTIONAL REGULATOR RUTR"/>
    <property type="match status" value="1"/>
</dbReference>
<dbReference type="RefSeq" id="WP_195079024.1">
    <property type="nucleotide sequence ID" value="NZ_JAYESH010000003.1"/>
</dbReference>
<dbReference type="PROSITE" id="PS50977">
    <property type="entry name" value="HTH_TETR_2"/>
    <property type="match status" value="1"/>
</dbReference>
<proteinExistence type="predicted"/>
<sequence length="206" mass="22717">MRSARQTNAAFDVDRLAAGIEGDPQATRIIDAALAEFRDHGIDRVRMEHIARRACLHRATVYRAFPSKDLLVTTALTVWLRRVLSGITTAVADHTDVRDRAAEGFAIALRTLRTDPLTNRILLADEGGQPFVITYGATLLAAARAFFAEQLRRADDIGDIDPDASAEIAARLSLTLLLIPDSYFSLDTDEEARAFARHHLIPTAIR</sequence>
<gene>
    <name evidence="4" type="ORF">U3653_08195</name>
</gene>
<dbReference type="InterPro" id="IPR009057">
    <property type="entry name" value="Homeodomain-like_sf"/>
</dbReference>
<accession>A0ABU6ARM7</accession>
<dbReference type="EMBL" id="JAYKYQ010000003">
    <property type="protein sequence ID" value="MEB3509993.1"/>
    <property type="molecule type" value="Genomic_DNA"/>
</dbReference>
<feature type="DNA-binding region" description="H-T-H motif" evidence="2">
    <location>
        <begin position="46"/>
        <end position="65"/>
    </location>
</feature>
<evidence type="ECO:0000313" key="5">
    <source>
        <dbReference type="Proteomes" id="UP001348098"/>
    </source>
</evidence>
<dbReference type="InterPro" id="IPR050109">
    <property type="entry name" value="HTH-type_TetR-like_transc_reg"/>
</dbReference>
<feature type="domain" description="HTH tetR-type" evidence="3">
    <location>
        <begin position="23"/>
        <end position="83"/>
    </location>
</feature>
<dbReference type="PRINTS" id="PR00455">
    <property type="entry name" value="HTHTETR"/>
</dbReference>
<evidence type="ECO:0000256" key="1">
    <source>
        <dbReference type="ARBA" id="ARBA00023125"/>
    </source>
</evidence>
<evidence type="ECO:0000256" key="2">
    <source>
        <dbReference type="PROSITE-ProRule" id="PRU00335"/>
    </source>
</evidence>
<dbReference type="Pfam" id="PF00440">
    <property type="entry name" value="TetR_N"/>
    <property type="match status" value="1"/>
</dbReference>
<protein>
    <submittedName>
        <fullName evidence="4">TetR/AcrR family transcriptional regulator</fullName>
    </submittedName>
</protein>
<dbReference type="Gene3D" id="1.10.10.60">
    <property type="entry name" value="Homeodomain-like"/>
    <property type="match status" value="1"/>
</dbReference>
<keyword evidence="5" id="KW-1185">Reference proteome</keyword>
<organism evidence="4 5">
    <name type="scientific">Nocardia implantans</name>
    <dbReference type="NCBI Taxonomy" id="3108168"/>
    <lineage>
        <taxon>Bacteria</taxon>
        <taxon>Bacillati</taxon>
        <taxon>Actinomycetota</taxon>
        <taxon>Actinomycetes</taxon>
        <taxon>Mycobacteriales</taxon>
        <taxon>Nocardiaceae</taxon>
        <taxon>Nocardia</taxon>
    </lineage>
</organism>
<dbReference type="InterPro" id="IPR001647">
    <property type="entry name" value="HTH_TetR"/>
</dbReference>
<dbReference type="SUPFAM" id="SSF46689">
    <property type="entry name" value="Homeodomain-like"/>
    <property type="match status" value="1"/>
</dbReference>
<keyword evidence="1 2" id="KW-0238">DNA-binding</keyword>
<reference evidence="4 5" key="1">
    <citation type="submission" date="2023-12" db="EMBL/GenBank/DDBJ databases">
        <title>novel species in genus Nocarida.</title>
        <authorList>
            <person name="Li Z."/>
        </authorList>
    </citation>
    <scope>NUCLEOTIDE SEQUENCE [LARGE SCALE GENOMIC DNA]</scope>
    <source>
        <strain evidence="4 5">CDC186</strain>
    </source>
</reference>